<dbReference type="Gene3D" id="1.25.40.10">
    <property type="entry name" value="Tetratricopeptide repeat domain"/>
    <property type="match status" value="1"/>
</dbReference>
<evidence type="ECO:0000256" key="2">
    <source>
        <dbReference type="ARBA" id="ARBA00012438"/>
    </source>
</evidence>
<dbReference type="OrthoDB" id="943406at2"/>
<dbReference type="GO" id="GO:0004673">
    <property type="term" value="F:protein histidine kinase activity"/>
    <property type="evidence" value="ECO:0007669"/>
    <property type="project" value="UniProtKB-EC"/>
</dbReference>
<evidence type="ECO:0000313" key="7">
    <source>
        <dbReference type="EMBL" id="SHI73059.1"/>
    </source>
</evidence>
<keyword evidence="6" id="KW-1133">Transmembrane helix</keyword>
<gene>
    <name evidence="7" type="ORF">SAMN04488096_10416</name>
</gene>
<dbReference type="STRING" id="579105.SAMN04488096_10416"/>
<dbReference type="InterPro" id="IPR036890">
    <property type="entry name" value="HATPase_C_sf"/>
</dbReference>
<evidence type="ECO:0000256" key="3">
    <source>
        <dbReference type="ARBA" id="ARBA00022679"/>
    </source>
</evidence>
<keyword evidence="4 7" id="KW-0418">Kinase</keyword>
<dbReference type="SUPFAM" id="SSF55874">
    <property type="entry name" value="ATPase domain of HSP90 chaperone/DNA topoisomerase II/histidine kinase"/>
    <property type="match status" value="1"/>
</dbReference>
<reference evidence="7 8" key="1">
    <citation type="submission" date="2016-11" db="EMBL/GenBank/DDBJ databases">
        <authorList>
            <person name="Jaros S."/>
            <person name="Januszkiewicz K."/>
            <person name="Wedrychowicz H."/>
        </authorList>
    </citation>
    <scope>NUCLEOTIDE SEQUENCE [LARGE SCALE GENOMIC DNA]</scope>
    <source>
        <strain evidence="7 8">DSM 21425</strain>
    </source>
</reference>
<feature type="transmembrane region" description="Helical" evidence="6">
    <location>
        <begin position="401"/>
        <end position="421"/>
    </location>
</feature>
<dbReference type="GO" id="GO:0000160">
    <property type="term" value="P:phosphorelay signal transduction system"/>
    <property type="evidence" value="ECO:0007669"/>
    <property type="project" value="UniProtKB-KW"/>
</dbReference>
<keyword evidence="6" id="KW-0472">Membrane</keyword>
<dbReference type="EC" id="2.7.13.3" evidence="2"/>
<dbReference type="SUPFAM" id="SSF48452">
    <property type="entry name" value="TPR-like"/>
    <property type="match status" value="2"/>
</dbReference>
<dbReference type="Gene3D" id="3.30.565.10">
    <property type="entry name" value="Histidine kinase-like ATPase, C-terminal domain"/>
    <property type="match status" value="1"/>
</dbReference>
<evidence type="ECO:0000256" key="4">
    <source>
        <dbReference type="ARBA" id="ARBA00022777"/>
    </source>
</evidence>
<evidence type="ECO:0000256" key="6">
    <source>
        <dbReference type="SAM" id="Phobius"/>
    </source>
</evidence>
<keyword evidence="6" id="KW-0812">Transmembrane</keyword>
<keyword evidence="3" id="KW-0808">Transferase</keyword>
<accession>A0A1M6DJ25</accession>
<dbReference type="AlphaFoldDB" id="A0A1M6DJ25"/>
<sequence>MLFYNCKEEKRKLVQRELINHEERDSIFSSYQFSQLDSVFKIAKIDENNISAFKAYSYMFNIYKDSVNEKEISPFIDTLINYAEKSELKLNLAKANYDVGLFYYENGYSYDKAYYYFNKSKKLYLDIEDSLNIAKSMIRMASVQNKLGDYVGSQNNQIRALDYLDLKNEENIQYLIGGYNLLAITSFNQKDYDSAIHWIQKCIDINNYKQLTPTLINNKAMFLLEAGHIDESIVLFNELLNDTINNNSINEKSRVLDNLGYAKLKKGDTSGLKLIREAINLIENSQARPRISYYIHLAKYYQDKDKQKAVLNAKKALARIQGVDDRLEMYKILALCDDKESDVYLTKYFVLNDSVDNARLNATNQFAKIRFDSEINEQKILKLEADGAERALEIEKENSRYIITIIIILFLLIMMILIFIIHKNRTQKNKRLAIYNTENKISKRVHDEVANEVYTLINKLEHKQITSKNDILDHLESIYARSRNISREYDSSEMLENFHRNLNTMLTSFKNENANILIQNSSVALWKKINNDLKLNIYRILQELMTNMKKHSNANVVVISFVEHPKILEIKYSDNGKGFNLNKESASNGINNIKYRISELNGILKFEKTEKGTKMILKFNY</sequence>
<protein>
    <recommendedName>
        <fullName evidence="2">histidine kinase</fullName>
        <ecNumber evidence="2">2.7.13.3</ecNumber>
    </recommendedName>
</protein>
<dbReference type="InterPro" id="IPR011990">
    <property type="entry name" value="TPR-like_helical_dom_sf"/>
</dbReference>
<evidence type="ECO:0000256" key="1">
    <source>
        <dbReference type="ARBA" id="ARBA00000085"/>
    </source>
</evidence>
<dbReference type="PANTHER" id="PTHR24421">
    <property type="entry name" value="NITRATE/NITRITE SENSOR PROTEIN NARX-RELATED"/>
    <property type="match status" value="1"/>
</dbReference>
<dbReference type="PANTHER" id="PTHR24421:SF10">
    <property type="entry name" value="NITRATE_NITRITE SENSOR PROTEIN NARQ"/>
    <property type="match status" value="1"/>
</dbReference>
<keyword evidence="8" id="KW-1185">Reference proteome</keyword>
<comment type="catalytic activity">
    <reaction evidence="1">
        <text>ATP + protein L-histidine = ADP + protein N-phospho-L-histidine.</text>
        <dbReference type="EC" id="2.7.13.3"/>
    </reaction>
</comment>
<evidence type="ECO:0000256" key="5">
    <source>
        <dbReference type="ARBA" id="ARBA00023012"/>
    </source>
</evidence>
<keyword evidence="5" id="KW-0902">Two-component regulatory system</keyword>
<dbReference type="EMBL" id="FQYY01000004">
    <property type="protein sequence ID" value="SHI73059.1"/>
    <property type="molecule type" value="Genomic_DNA"/>
</dbReference>
<dbReference type="CDD" id="cd16917">
    <property type="entry name" value="HATPase_UhpB-NarQ-NarX-like"/>
    <property type="match status" value="1"/>
</dbReference>
<proteinExistence type="predicted"/>
<evidence type="ECO:0000313" key="8">
    <source>
        <dbReference type="Proteomes" id="UP000184225"/>
    </source>
</evidence>
<organism evidence="7 8">
    <name type="scientific">Mesonia phycicola</name>
    <dbReference type="NCBI Taxonomy" id="579105"/>
    <lineage>
        <taxon>Bacteria</taxon>
        <taxon>Pseudomonadati</taxon>
        <taxon>Bacteroidota</taxon>
        <taxon>Flavobacteriia</taxon>
        <taxon>Flavobacteriales</taxon>
        <taxon>Flavobacteriaceae</taxon>
        <taxon>Mesonia</taxon>
    </lineage>
</organism>
<dbReference type="RefSeq" id="WP_073149466.1">
    <property type="nucleotide sequence ID" value="NZ_FQYY01000004.1"/>
</dbReference>
<dbReference type="Proteomes" id="UP000184225">
    <property type="component" value="Unassembled WGS sequence"/>
</dbReference>
<dbReference type="InterPro" id="IPR050482">
    <property type="entry name" value="Sensor_HK_TwoCompSys"/>
</dbReference>
<name>A0A1M6DJ25_9FLAO</name>